<feature type="region of interest" description="Disordered" evidence="1">
    <location>
        <begin position="603"/>
        <end position="625"/>
    </location>
</feature>
<feature type="compositionally biased region" description="Polar residues" evidence="1">
    <location>
        <begin position="2179"/>
        <end position="2190"/>
    </location>
</feature>
<dbReference type="EMBL" id="QNUK01000013">
    <property type="protein sequence ID" value="KAF5908404.1"/>
    <property type="molecule type" value="Genomic_DNA"/>
</dbReference>
<evidence type="ECO:0000313" key="3">
    <source>
        <dbReference type="Proteomes" id="UP000727407"/>
    </source>
</evidence>
<dbReference type="InterPro" id="IPR027912">
    <property type="entry name" value="CFAP54"/>
</dbReference>
<dbReference type="Pfam" id="PF14858">
    <property type="entry name" value="CFAP54_N"/>
    <property type="match status" value="1"/>
</dbReference>
<accession>A0A8J4U9V0</accession>
<dbReference type="PANTHER" id="PTHR33487">
    <property type="entry name" value="CILIA- AND FLAGELLA-ASSOCIATED PROTEIN 54"/>
    <property type="match status" value="1"/>
</dbReference>
<proteinExistence type="predicted"/>
<feature type="region of interest" description="Disordered" evidence="1">
    <location>
        <begin position="1458"/>
        <end position="1496"/>
    </location>
</feature>
<feature type="region of interest" description="Disordered" evidence="1">
    <location>
        <begin position="723"/>
        <end position="746"/>
    </location>
</feature>
<name>A0A8J4U9V0_CLAMG</name>
<keyword evidence="2" id="KW-0966">Cell projection</keyword>
<feature type="region of interest" description="Disordered" evidence="1">
    <location>
        <begin position="2162"/>
        <end position="2190"/>
    </location>
</feature>
<dbReference type="GO" id="GO:0060271">
    <property type="term" value="P:cilium assembly"/>
    <property type="evidence" value="ECO:0007669"/>
    <property type="project" value="TreeGrafter"/>
</dbReference>
<keyword evidence="2" id="KW-0969">Cilium</keyword>
<evidence type="ECO:0000256" key="1">
    <source>
        <dbReference type="SAM" id="MobiDB-lite"/>
    </source>
</evidence>
<gene>
    <name evidence="2" type="primary">cfap54</name>
    <name evidence="2" type="ORF">DAT39_001894</name>
</gene>
<reference evidence="2" key="1">
    <citation type="submission" date="2020-07" db="EMBL/GenBank/DDBJ databases">
        <title>Clarias magur genome sequencing, assembly and annotation.</title>
        <authorList>
            <person name="Kushwaha B."/>
            <person name="Kumar R."/>
            <person name="Das P."/>
            <person name="Joshi C.G."/>
            <person name="Kumar D."/>
            <person name="Nagpure N.S."/>
            <person name="Pandey M."/>
            <person name="Agarwal S."/>
            <person name="Srivastava S."/>
            <person name="Singh M."/>
            <person name="Sahoo L."/>
            <person name="Jayasankar P."/>
            <person name="Meher P.K."/>
            <person name="Koringa P.G."/>
            <person name="Iquebal M.A."/>
            <person name="Das S.P."/>
            <person name="Bit A."/>
            <person name="Patnaik S."/>
            <person name="Patel N."/>
            <person name="Shah T.M."/>
            <person name="Hinsu A."/>
            <person name="Jena J.K."/>
        </authorList>
    </citation>
    <scope>NUCLEOTIDE SEQUENCE</scope>
    <source>
        <strain evidence="2">CIFAMagur01</strain>
        <tissue evidence="2">Testis</tissue>
    </source>
</reference>
<dbReference type="OrthoDB" id="2104158at2759"/>
<comment type="caution">
    <text evidence="2">The sequence shown here is derived from an EMBL/GenBank/DDBJ whole genome shotgun (WGS) entry which is preliminary data.</text>
</comment>
<protein>
    <submittedName>
        <fullName evidence="2">Cilia- and flagella-associated protein 54</fullName>
    </submittedName>
</protein>
<feature type="compositionally biased region" description="Low complexity" evidence="1">
    <location>
        <begin position="2165"/>
        <end position="2177"/>
    </location>
</feature>
<organism evidence="2 3">
    <name type="scientific">Clarias magur</name>
    <name type="common">Asian catfish</name>
    <name type="synonym">Macropteronotus magur</name>
    <dbReference type="NCBI Taxonomy" id="1594786"/>
    <lineage>
        <taxon>Eukaryota</taxon>
        <taxon>Metazoa</taxon>
        <taxon>Chordata</taxon>
        <taxon>Craniata</taxon>
        <taxon>Vertebrata</taxon>
        <taxon>Euteleostomi</taxon>
        <taxon>Actinopterygii</taxon>
        <taxon>Neopterygii</taxon>
        <taxon>Teleostei</taxon>
        <taxon>Ostariophysi</taxon>
        <taxon>Siluriformes</taxon>
        <taxon>Clariidae</taxon>
        <taxon>Clarias</taxon>
    </lineage>
</organism>
<keyword evidence="3" id="KW-1185">Reference proteome</keyword>
<dbReference type="Proteomes" id="UP000727407">
    <property type="component" value="Unassembled WGS sequence"/>
</dbReference>
<feature type="compositionally biased region" description="Polar residues" evidence="1">
    <location>
        <begin position="729"/>
        <end position="740"/>
    </location>
</feature>
<sequence>MHRRMLSVCLNNDQATPLGLFLPGGRSSRFELQPLEDTLYVLTSASPSLLQAISRPGLSLWQGYTRYLHRFSTASLESIRNVEHFKQAFFPHGFHTAGAKLTLRALYGECLCVFYLEREKCKQPDYTWMRKLLSILAFLRIMMQAILPHESLCWLLYNGSLYIYNICRFLMSMRHTAQALEYLLWACVCLEKSIPLLTPSFLPWRATLYCSVCECYYDGQAAVHGEVFARRALAKIDELGKLEKLSGFPSSPETKRAFKEATIKVAIMVFKRSVYESRKKPKGFFRLKQKTNLRDGQNNPWPRTTTERILMELFEGNAAQFLALLEALWDSSRRPLQTGIPDDPDIQEVTVELMSAGVSILSGHGSCSIRIRNESLPLSLNALVPTYSLMEMALAGENHISVDAAVKFVKLLFRYEQWDMFCSLSDNLVTILSSLEGHVFRKAELELTLLEAVERFMSTQRLRLGNKDLVAEIQTDKEQSSGLISMTDELLNLVQTLHVCVCEAAQDIRPDEDLVLDIVLSLWAKCKPVFQRAQARHYDPACYIDKKDFPGKWVQTLYLLCEVAYECELADVDPVAVAEMTLRLASVLEGSEDSPLLTILTKDSNEGNNLQSNPEEKPTATPSTNSHVEHLEMAWTVLEKGLECVSKGRTVCLPHDASAIADIVYLQKFSGENLRFSGDGQVESTSSSCMRSLSMDLHMELLAFQHRVSLKLLDIYPDDEYPEGRKRPLTQSAQAQSNALHTKRAKTEHALQEKIKKNKISRALFLEQKALLSYKKDATKGGTKKLLEEALALLEKAGVEEKQLVSAVTSVEMGSGEQEGCRPPAAPVLLSRSNRALTFTPAPYGLEEKVCWYRIYGRKVEGVNLKVRIGDCHLVGTGEMIPSRGECLFCISGLEPNQKYIFAVAAYDAQCNLIGSSIGDTTRPVLVSLPLPLLTAWAHLVQVAYQTGQYASAKKACNEIWSHFTLPSVADSGACQEPVDKECPEGLAQTKLCPKTLQLSSPVLQQLFLVSIFVQTDIHIQERALYCDVLGDGSPLIWGQEARLAECERMLMAVDLSLHLNDSSSALQAVVSCYGLLAPLIFYQIPSDLVIQVLLKCLMVLQEIPSALKHKRPVSAIESLYHMVACITHYLAKGLQALKEDRMASSVLEQGRHILLEMTESLQQHDRVQKLQMKAAQETAQEKEPSEELKALAQHENMGTYTDSDNPGWNREADSFDHDLSGKEDPKILHKVICSSPLRNALKNLMKYKRMSCFMEFAALLLRKALQEDQLQLLIQWGREIFTWIKSRDESLMMFPEKPYQKPRKDQKKFTLSIIQYGNKVKKKINRGNTKKNGSQKKFISSSNYEKEFKAVETIMKHLGLLERHQCQRVMRKVCSDELPWRFSTNLTLAQAHLGLLHKNLQLQPVTPLQHCYSKLPLHFFSLAHTGALVKWNSISQHPKPPGLSPSNVKPIISRAKDKSQGTPYIIGEGSGDSETESEQDTPHTQLSSDSESETNEISTRHILLNPLDTICKASLHLRRAMVLAHRGSLWTSLQWVCEVLWDQFNTIAFLVECSQSSETPSTLTLDQFYTVFTPLLALASELLMDMMQKLQQWKVYEEEGEKLEDARPLNNGVLVDLKWMKNVVLHTLELLFYQAKWETLAHLALLYNFYTREHYTHMITPVLVYAQRRLLERISYFGGPSIPQPHFTYTEMVTGEKVTCGNYAGKQLLLSSSLERWHGNAASSPASDPLELAERKRAMCVVSVPLDIEDTLRCFRNSLAKRSHTLRAFQHSRTLLTLLLADTQHSMEVPFCKDSCHGRVEFNIAASTAPSIGPPDVSSEDYSTVGSVYSSPLAHVHIQSILSSYNSSIKYLQANCYNSLQIQALHDLGNLHFYNGNPKAAHLHWSKALDRSLQTTHALESWDGYSWGDDVSQQPLRHAGIWGCLQGALLAAKIAQYILTSNISQRTNCCLLSAQLFKCLLRASLPHPENDLEYSSYKLSVEPLPGVNVFSGSDETLISSTVASLGFVCHWLYTSGHHLPALPLLVLYQYVASKVCRHPHLTVGCRILKVKMLTELSLFAEAVKEVHSLSNGEEVPSPHNSCTRAEKAPTWKKFRNDRPHMDPCNLQVLEELVNKSLSKDIMALYATKLTSHLHLARLQLIVAMGSTIHGLPEPVTEVLETQERSSSTSSQRNFSSDEPPTNLSLKTTESEGLQLQLQNTTLTPGQVKAQLLKVVLNQLNSELFKLQHIHTDPEELELAVEIRLLLASVNLLQGKVASSADQAASALRLLQDSPLLQNDANHQLPIRCPSSVLKQSSTITKHEQQHEAEADTRPQLVDMPSEVGALERIDRSLWLRCTLALLRSLTAHIPGTAIYPAVDSSVEADRLIKQALAEAEAWGDPDTQALLLLQGVKLNTHCGRAPEESASMLQEAVSLLSGRNTLSLRAGLSLVKATLLLNELRGSGGQALYKTTQKLLQQQLKTLGECVMQKAGEGLGPPSTPGWTNIYYPQLTLLARTTMHLGWCSAQQAMVSDDEQQRNLFLLAQEELHSAHIISQASASRDPQLEADILYLRGTVGKILLSIGTLSHQTVVETFLESITLAHSHSHSLKLIHMCYMEMALIYLQQWQNSITDHAEPRLPVESDEGSDWTHVVHSDLLLFWVCLRAAAKTVEILTNHGQLCGITTATEGPIPLISLKALADFALNDLLCPCGGIEEPMRVHRRSVLDVDSELKVKSCSEITWVHLSRYYKYLLNLRHISTQRMAGQSAEEFMSPAGDSNLTLKLTQLHTFFSDHLATYKEQCVIPDPPSALILEPQTIQQKMSDLYPWATLNTHQLCIQWHRPTLAVPGLAAKKIMLVFALNKALMSDTQPKMPTATDVEAGHKLICTDSLKALHVQLISVCVEAEMDSTVSASSTLNMSTSLSCIQKSEHGSKSPVKASTSTQKQILQEKTRHICTEIRNLLQPDLEANPITEVPFEPSVQILCDLECCFNPASGATLEDRALCDWLLSLLI</sequence>
<keyword evidence="2" id="KW-0282">Flagellum</keyword>
<evidence type="ECO:0000313" key="2">
    <source>
        <dbReference type="EMBL" id="KAF5908404.1"/>
    </source>
</evidence>
<dbReference type="PANTHER" id="PTHR33487:SF1">
    <property type="entry name" value="CILIA- AND FLAGELLA-ASSOCIATED PROTEIN 54"/>
    <property type="match status" value="1"/>
</dbReference>